<proteinExistence type="inferred from homology"/>
<evidence type="ECO:0000313" key="2">
    <source>
        <dbReference type="EMBL" id="OHA13989.1"/>
    </source>
</evidence>
<dbReference type="AlphaFoldDB" id="A0A1G2LSZ9"/>
<comment type="similarity">
    <text evidence="1">Belongs to the UPF0111 family.</text>
</comment>
<dbReference type="InterPro" id="IPR018445">
    <property type="entry name" value="Put_Phosphate_transp_reg"/>
</dbReference>
<evidence type="ECO:0000313" key="3">
    <source>
        <dbReference type="Proteomes" id="UP000177171"/>
    </source>
</evidence>
<dbReference type="Pfam" id="PF01865">
    <property type="entry name" value="PhoU_div"/>
    <property type="match status" value="1"/>
</dbReference>
<organism evidence="2 3">
    <name type="scientific">Candidatus Sungbacteria bacterium RIFCSPLOWO2_12_FULL_41_11</name>
    <dbReference type="NCBI Taxonomy" id="1802286"/>
    <lineage>
        <taxon>Bacteria</taxon>
        <taxon>Candidatus Sungiibacteriota</taxon>
    </lineage>
</organism>
<protein>
    <recommendedName>
        <fullName evidence="4">Phosphate transport regulator</fullName>
    </recommendedName>
</protein>
<sequence>MFRIIPKEEKFFDLFEKQAKAIKACLPILLEIASNRHIEPLWEKQIQELEQNCDSITKEIIVKAGQTFVTPIDREDIYALAQAIDDVMDFVEEVVIKIVDYKVLPDEALKKFLEIIRLSIIQVYDGIFKLRKLENVDELQIKMKKCEHNADKLVKDIIADSYEISVSDILTQGASEYLSKKELQAVFDSYNHTRQRREIAEKMEEATDACEKVFHNLGNIYLKHA</sequence>
<name>A0A1G2LSZ9_9BACT</name>
<gene>
    <name evidence="2" type="ORF">A3G49_05990</name>
</gene>
<reference evidence="2 3" key="1">
    <citation type="journal article" date="2016" name="Nat. Commun.">
        <title>Thousands of microbial genomes shed light on interconnected biogeochemical processes in an aquifer system.</title>
        <authorList>
            <person name="Anantharaman K."/>
            <person name="Brown C.T."/>
            <person name="Hug L.A."/>
            <person name="Sharon I."/>
            <person name="Castelle C.J."/>
            <person name="Probst A.J."/>
            <person name="Thomas B.C."/>
            <person name="Singh A."/>
            <person name="Wilkins M.J."/>
            <person name="Karaoz U."/>
            <person name="Brodie E.L."/>
            <person name="Williams K.H."/>
            <person name="Hubbard S.S."/>
            <person name="Banfield J.F."/>
        </authorList>
    </citation>
    <scope>NUCLEOTIDE SEQUENCE [LARGE SCALE GENOMIC DNA]</scope>
</reference>
<comment type="caution">
    <text evidence="2">The sequence shown here is derived from an EMBL/GenBank/DDBJ whole genome shotgun (WGS) entry which is preliminary data.</text>
</comment>
<dbReference type="PANTHER" id="PTHR37298">
    <property type="entry name" value="UPF0111 PROTEIN YKAA"/>
    <property type="match status" value="1"/>
</dbReference>
<evidence type="ECO:0000256" key="1">
    <source>
        <dbReference type="ARBA" id="ARBA00008591"/>
    </source>
</evidence>
<accession>A0A1G2LSZ9</accession>
<dbReference type="InterPro" id="IPR052912">
    <property type="entry name" value="UPF0111_domain"/>
</dbReference>
<dbReference type="InterPro" id="IPR038078">
    <property type="entry name" value="PhoU-like_sf"/>
</dbReference>
<dbReference type="EMBL" id="MHQY01000014">
    <property type="protein sequence ID" value="OHA13989.1"/>
    <property type="molecule type" value="Genomic_DNA"/>
</dbReference>
<dbReference type="PANTHER" id="PTHR37298:SF1">
    <property type="entry name" value="UPF0111 PROTEIN YKAA"/>
    <property type="match status" value="1"/>
</dbReference>
<dbReference type="Proteomes" id="UP000177171">
    <property type="component" value="Unassembled WGS sequence"/>
</dbReference>
<evidence type="ECO:0008006" key="4">
    <source>
        <dbReference type="Google" id="ProtNLM"/>
    </source>
</evidence>
<dbReference type="Gene3D" id="1.20.58.220">
    <property type="entry name" value="Phosphate transport system protein phou homolog 2, domain 2"/>
    <property type="match status" value="1"/>
</dbReference>